<proteinExistence type="predicted"/>
<sequence>MENPCIRDFPNALKRHVRKEHKQYGTNFWESIVEYKKDNKLESYGLIGIGEGGIPYIRNDNGAGSSNANNQVEVGQTTQGVQEHFVHPTYQHGGELQLFPTNVEHQEDHQNEEYYQGNYPYEDEDVNTDLGL</sequence>
<evidence type="ECO:0000313" key="2">
    <source>
        <dbReference type="Proteomes" id="UP000887563"/>
    </source>
</evidence>
<keyword evidence="2" id="KW-1185">Reference proteome</keyword>
<dbReference type="WBParaSite" id="Minc3s09584g43355">
    <property type="protein sequence ID" value="Minc3s09584g43355"/>
    <property type="gene ID" value="Minc3s09584g43355"/>
</dbReference>
<dbReference type="AlphaFoldDB" id="A0A914NRP1"/>
<dbReference type="Proteomes" id="UP000887563">
    <property type="component" value="Unplaced"/>
</dbReference>
<name>A0A914NRP1_MELIC</name>
<feature type="region of interest" description="Disordered" evidence="1">
    <location>
        <begin position="113"/>
        <end position="132"/>
    </location>
</feature>
<evidence type="ECO:0000313" key="3">
    <source>
        <dbReference type="WBParaSite" id="Minc3s09584g43355"/>
    </source>
</evidence>
<accession>A0A914NRP1</accession>
<evidence type="ECO:0000256" key="1">
    <source>
        <dbReference type="SAM" id="MobiDB-lite"/>
    </source>
</evidence>
<protein>
    <submittedName>
        <fullName evidence="3">Uncharacterized protein</fullName>
    </submittedName>
</protein>
<reference evidence="3" key="1">
    <citation type="submission" date="2022-11" db="UniProtKB">
        <authorList>
            <consortium name="WormBaseParasite"/>
        </authorList>
    </citation>
    <scope>IDENTIFICATION</scope>
</reference>
<feature type="compositionally biased region" description="Acidic residues" evidence="1">
    <location>
        <begin position="121"/>
        <end position="132"/>
    </location>
</feature>
<organism evidence="2 3">
    <name type="scientific">Meloidogyne incognita</name>
    <name type="common">Southern root-knot nematode worm</name>
    <name type="synonym">Oxyuris incognita</name>
    <dbReference type="NCBI Taxonomy" id="6306"/>
    <lineage>
        <taxon>Eukaryota</taxon>
        <taxon>Metazoa</taxon>
        <taxon>Ecdysozoa</taxon>
        <taxon>Nematoda</taxon>
        <taxon>Chromadorea</taxon>
        <taxon>Rhabditida</taxon>
        <taxon>Tylenchina</taxon>
        <taxon>Tylenchomorpha</taxon>
        <taxon>Tylenchoidea</taxon>
        <taxon>Meloidogynidae</taxon>
        <taxon>Meloidogyninae</taxon>
        <taxon>Meloidogyne</taxon>
        <taxon>Meloidogyne incognita group</taxon>
    </lineage>
</organism>